<dbReference type="EMBL" id="BAAAMJ010000009">
    <property type="protein sequence ID" value="GAA1902056.1"/>
    <property type="molecule type" value="Genomic_DNA"/>
</dbReference>
<feature type="compositionally biased region" description="Basic residues" evidence="1">
    <location>
        <begin position="106"/>
        <end position="124"/>
    </location>
</feature>
<evidence type="ECO:0000256" key="1">
    <source>
        <dbReference type="SAM" id="MobiDB-lite"/>
    </source>
</evidence>
<proteinExistence type="predicted"/>
<feature type="region of interest" description="Disordered" evidence="1">
    <location>
        <begin position="92"/>
        <end position="139"/>
    </location>
</feature>
<protein>
    <recommendedName>
        <fullName evidence="2">Histidine kinase/HSP90-like ATPase domain-containing protein</fullName>
    </recommendedName>
</protein>
<dbReference type="SUPFAM" id="SSF55874">
    <property type="entry name" value="ATPase domain of HSP90 chaperone/DNA topoisomerase II/histidine kinase"/>
    <property type="match status" value="1"/>
</dbReference>
<dbReference type="InterPro" id="IPR003594">
    <property type="entry name" value="HATPase_dom"/>
</dbReference>
<reference evidence="3 4" key="1">
    <citation type="journal article" date="2019" name="Int. J. Syst. Evol. Microbiol.">
        <title>The Global Catalogue of Microorganisms (GCM) 10K type strain sequencing project: providing services to taxonomists for standard genome sequencing and annotation.</title>
        <authorList>
            <consortium name="The Broad Institute Genomics Platform"/>
            <consortium name="The Broad Institute Genome Sequencing Center for Infectious Disease"/>
            <person name="Wu L."/>
            <person name="Ma J."/>
        </authorList>
    </citation>
    <scope>NUCLEOTIDE SEQUENCE [LARGE SCALE GENOMIC DNA]</scope>
    <source>
        <strain evidence="3 4">JCM 13581</strain>
    </source>
</reference>
<feature type="domain" description="Histidine kinase/HSP90-like ATPase" evidence="2">
    <location>
        <begin position="27"/>
        <end position="117"/>
    </location>
</feature>
<organism evidence="3 4">
    <name type="scientific">Streptomyces sodiiphilus</name>
    <dbReference type="NCBI Taxonomy" id="226217"/>
    <lineage>
        <taxon>Bacteria</taxon>
        <taxon>Bacillati</taxon>
        <taxon>Actinomycetota</taxon>
        <taxon>Actinomycetes</taxon>
        <taxon>Kitasatosporales</taxon>
        <taxon>Streptomycetaceae</taxon>
        <taxon>Streptomyces</taxon>
    </lineage>
</organism>
<evidence type="ECO:0000313" key="3">
    <source>
        <dbReference type="EMBL" id="GAA1902056.1"/>
    </source>
</evidence>
<sequence>MATIHQQKVTRMHEYMSSERVWEYSCPGLPEEVARARRITRDVLVDTPYADDAGLIVSELGANAITHTASAKHGFRLTITRAPEGTVTLAVTDTGGTGAIPEIKQPRQHRHTRPGIGHHRRLLRPPRCPPQPRRPHRHR</sequence>
<gene>
    <name evidence="3" type="ORF">GCM10009716_09880</name>
</gene>
<keyword evidence="4" id="KW-1185">Reference proteome</keyword>
<comment type="caution">
    <text evidence="3">The sequence shown here is derived from an EMBL/GenBank/DDBJ whole genome shotgun (WGS) entry which is preliminary data.</text>
</comment>
<dbReference type="Gene3D" id="3.30.565.10">
    <property type="entry name" value="Histidine kinase-like ATPase, C-terminal domain"/>
    <property type="match status" value="1"/>
</dbReference>
<accession>A0ABN2NT97</accession>
<name>A0ABN2NT97_9ACTN</name>
<dbReference type="Proteomes" id="UP001501303">
    <property type="component" value="Unassembled WGS sequence"/>
</dbReference>
<dbReference type="Pfam" id="PF13581">
    <property type="entry name" value="HATPase_c_2"/>
    <property type="match status" value="1"/>
</dbReference>
<evidence type="ECO:0000313" key="4">
    <source>
        <dbReference type="Proteomes" id="UP001501303"/>
    </source>
</evidence>
<evidence type="ECO:0000259" key="2">
    <source>
        <dbReference type="Pfam" id="PF13581"/>
    </source>
</evidence>
<dbReference type="InterPro" id="IPR036890">
    <property type="entry name" value="HATPase_C_sf"/>
</dbReference>